<evidence type="ECO:0000313" key="5">
    <source>
        <dbReference type="Proteomes" id="UP000261500"/>
    </source>
</evidence>
<evidence type="ECO:0000256" key="1">
    <source>
        <dbReference type="SAM" id="MobiDB-lite"/>
    </source>
</evidence>
<keyword evidence="2" id="KW-1133">Transmembrane helix</keyword>
<dbReference type="Proteomes" id="UP000261500">
    <property type="component" value="Unplaced"/>
</dbReference>
<evidence type="ECO:0000256" key="2">
    <source>
        <dbReference type="SAM" id="Phobius"/>
    </source>
</evidence>
<name>A0A3B3V470_9TELE</name>
<feature type="region of interest" description="Disordered" evidence="1">
    <location>
        <begin position="32"/>
        <end position="51"/>
    </location>
</feature>
<keyword evidence="2" id="KW-0472">Membrane</keyword>
<feature type="compositionally biased region" description="Polar residues" evidence="1">
    <location>
        <begin position="59"/>
        <end position="92"/>
    </location>
</feature>
<proteinExistence type="predicted"/>
<dbReference type="RefSeq" id="XP_014910334.1">
    <property type="nucleotide sequence ID" value="XM_015054848.1"/>
</dbReference>
<dbReference type="KEGG" id="plai:106961254"/>
<keyword evidence="2" id="KW-0812">Transmembrane</keyword>
<feature type="region of interest" description="Disordered" evidence="1">
    <location>
        <begin position="57"/>
        <end position="253"/>
    </location>
</feature>
<evidence type="ECO:0000313" key="4">
    <source>
        <dbReference type="Ensembl" id="ENSPLAP00000019707.1"/>
    </source>
</evidence>
<feature type="compositionally biased region" description="Low complexity" evidence="1">
    <location>
        <begin position="126"/>
        <end position="200"/>
    </location>
</feature>
<reference evidence="4" key="2">
    <citation type="submission" date="2025-09" db="UniProtKB">
        <authorList>
            <consortium name="Ensembl"/>
        </authorList>
    </citation>
    <scope>IDENTIFICATION</scope>
</reference>
<feature type="signal peptide" evidence="3">
    <location>
        <begin position="1"/>
        <end position="30"/>
    </location>
</feature>
<reference evidence="4" key="1">
    <citation type="submission" date="2025-08" db="UniProtKB">
        <authorList>
            <consortium name="Ensembl"/>
        </authorList>
    </citation>
    <scope>IDENTIFICATION</scope>
</reference>
<dbReference type="Ensembl" id="ENSPLAT00000015390.1">
    <property type="protein sequence ID" value="ENSPLAP00000019707.1"/>
    <property type="gene ID" value="ENSPLAG00000002017.1"/>
</dbReference>
<keyword evidence="5" id="KW-1185">Reference proteome</keyword>
<dbReference type="GeneID" id="106961254"/>
<evidence type="ECO:0000256" key="3">
    <source>
        <dbReference type="SAM" id="SignalP"/>
    </source>
</evidence>
<feature type="compositionally biased region" description="Polar residues" evidence="1">
    <location>
        <begin position="108"/>
        <end position="123"/>
    </location>
</feature>
<sequence length="314" mass="32224">MMMKIEMMEAKLLFALCALLLVNMRSAGEAANATTVQKPEPTKSGNSVTQLPSVAPAASNLSTEPGTNKTNMTGTFSASAPHTNQSSSNHSTALHDAPPSSAPSTSSDQNKTSSPTPVSTPIATMTPAAPNATSPNSTAPNATAPNATSPNATAPNATSPNATAPNATSPNATSPNATSPNATAPNATASNATAPNATSSRGITISQPSTNTKQSSYATTKPSPVTTTAPLNITSTHSGSSSQLTMQGSNSHDSPGLDPLLVGLVSAFVITAIVITLLLFLKFRRRQSGPRFHRLQDLPMDDMMEETPLSMYTY</sequence>
<dbReference type="GeneTree" id="ENSGT01140000282670"/>
<organism evidence="4 5">
    <name type="scientific">Poecilia latipinna</name>
    <name type="common">sailfin molly</name>
    <dbReference type="NCBI Taxonomy" id="48699"/>
    <lineage>
        <taxon>Eukaryota</taxon>
        <taxon>Metazoa</taxon>
        <taxon>Chordata</taxon>
        <taxon>Craniata</taxon>
        <taxon>Vertebrata</taxon>
        <taxon>Euteleostomi</taxon>
        <taxon>Actinopterygii</taxon>
        <taxon>Neopterygii</taxon>
        <taxon>Teleostei</taxon>
        <taxon>Neoteleostei</taxon>
        <taxon>Acanthomorphata</taxon>
        <taxon>Ovalentaria</taxon>
        <taxon>Atherinomorphae</taxon>
        <taxon>Cyprinodontiformes</taxon>
        <taxon>Poeciliidae</taxon>
        <taxon>Poeciliinae</taxon>
        <taxon>Poecilia</taxon>
    </lineage>
</organism>
<dbReference type="AlphaFoldDB" id="A0A3B3V470"/>
<feature type="transmembrane region" description="Helical" evidence="2">
    <location>
        <begin position="260"/>
        <end position="281"/>
    </location>
</feature>
<dbReference type="PANTHER" id="PTHR21523">
    <property type="match status" value="1"/>
</dbReference>
<feature type="compositionally biased region" description="Low complexity" evidence="1">
    <location>
        <begin position="97"/>
        <end position="107"/>
    </location>
</feature>
<dbReference type="OrthoDB" id="8964578at2759"/>
<feature type="chain" id="PRO_5017251313" evidence="3">
    <location>
        <begin position="31"/>
        <end position="314"/>
    </location>
</feature>
<feature type="compositionally biased region" description="Polar residues" evidence="1">
    <location>
        <begin position="201"/>
        <end position="253"/>
    </location>
</feature>
<keyword evidence="3" id="KW-0732">Signal</keyword>
<dbReference type="PANTHER" id="PTHR21523:SF47">
    <property type="entry name" value="SALIVARY GLUE PROTEIN SGS-3"/>
    <property type="match status" value="1"/>
</dbReference>
<accession>A0A3B3V470</accession>
<protein>
    <submittedName>
        <fullName evidence="4">Uncharacterized protein</fullName>
    </submittedName>
</protein>